<accession>A0A518BPJ8</accession>
<organism evidence="2 3">
    <name type="scientific">Engelhardtia mirabilis</name>
    <dbReference type="NCBI Taxonomy" id="2528011"/>
    <lineage>
        <taxon>Bacteria</taxon>
        <taxon>Pseudomonadati</taxon>
        <taxon>Planctomycetota</taxon>
        <taxon>Planctomycetia</taxon>
        <taxon>Planctomycetia incertae sedis</taxon>
        <taxon>Engelhardtia</taxon>
    </lineage>
</organism>
<keyword evidence="1" id="KW-0175">Coiled coil</keyword>
<reference evidence="2 3" key="1">
    <citation type="submission" date="2019-02" db="EMBL/GenBank/DDBJ databases">
        <title>Deep-cultivation of Planctomycetes and their phenomic and genomic characterization uncovers novel biology.</title>
        <authorList>
            <person name="Wiegand S."/>
            <person name="Jogler M."/>
            <person name="Boedeker C."/>
            <person name="Pinto D."/>
            <person name="Vollmers J."/>
            <person name="Rivas-Marin E."/>
            <person name="Kohn T."/>
            <person name="Peeters S.H."/>
            <person name="Heuer A."/>
            <person name="Rast P."/>
            <person name="Oberbeckmann S."/>
            <person name="Bunk B."/>
            <person name="Jeske O."/>
            <person name="Meyerdierks A."/>
            <person name="Storesund J.E."/>
            <person name="Kallscheuer N."/>
            <person name="Luecker S."/>
            <person name="Lage O.M."/>
            <person name="Pohl T."/>
            <person name="Merkel B.J."/>
            <person name="Hornburger P."/>
            <person name="Mueller R.-W."/>
            <person name="Bruemmer F."/>
            <person name="Labrenz M."/>
            <person name="Spormann A.M."/>
            <person name="Op den Camp H."/>
            <person name="Overmann J."/>
            <person name="Amann R."/>
            <person name="Jetten M.S.M."/>
            <person name="Mascher T."/>
            <person name="Medema M.H."/>
            <person name="Devos D.P."/>
            <person name="Kaster A.-K."/>
            <person name="Ovreas L."/>
            <person name="Rohde M."/>
            <person name="Galperin M.Y."/>
            <person name="Jogler C."/>
        </authorList>
    </citation>
    <scope>NUCLEOTIDE SEQUENCE [LARGE SCALE GENOMIC DNA]</scope>
    <source>
        <strain evidence="2 3">Pla133</strain>
    </source>
</reference>
<feature type="coiled-coil region" evidence="1">
    <location>
        <begin position="55"/>
        <end position="89"/>
    </location>
</feature>
<dbReference type="KEGG" id="pbap:Pla133_40150"/>
<evidence type="ECO:0000256" key="1">
    <source>
        <dbReference type="SAM" id="Coils"/>
    </source>
</evidence>
<name>A0A518BPJ8_9BACT</name>
<dbReference type="EMBL" id="CP036287">
    <property type="protein sequence ID" value="QDU68900.1"/>
    <property type="molecule type" value="Genomic_DNA"/>
</dbReference>
<keyword evidence="3" id="KW-1185">Reference proteome</keyword>
<dbReference type="AlphaFoldDB" id="A0A518BPJ8"/>
<proteinExistence type="predicted"/>
<sequence length="260" mass="27283">MSDLKPILAGAFAGGITFLALEFAVGGANASSSTGVAQDTALPRVASAAINEGDMDALEADNVELAMSVASLQAQVDRLRQEFASIESRRPVGLTPVALADSEMELASAKAVDLGTEGKELVLQVLEEQRLQEEADREAERYERTLDRAASTADRLAEELGLSGADRDTLATILTDEAELRMSVMEEMGEVDWADSEARDTMRDRMGEVRETTRSAIELRLGAGVSEAWMNQGGRGGFGGFGGGGFGGFGGGRGGRGGGF</sequence>
<protein>
    <submittedName>
        <fullName evidence="2">Uncharacterized protein</fullName>
    </submittedName>
</protein>
<feature type="coiled-coil region" evidence="1">
    <location>
        <begin position="123"/>
        <end position="159"/>
    </location>
</feature>
<evidence type="ECO:0000313" key="2">
    <source>
        <dbReference type="EMBL" id="QDU68900.1"/>
    </source>
</evidence>
<gene>
    <name evidence="2" type="ORF">Pla133_40150</name>
</gene>
<dbReference type="Proteomes" id="UP000316921">
    <property type="component" value="Chromosome"/>
</dbReference>
<evidence type="ECO:0000313" key="3">
    <source>
        <dbReference type="Proteomes" id="UP000316921"/>
    </source>
</evidence>
<dbReference type="RefSeq" id="WP_419191740.1">
    <property type="nucleotide sequence ID" value="NZ_CP036287.1"/>
</dbReference>